<gene>
    <name evidence="9" type="ORF">V8Q02_09430</name>
</gene>
<feature type="domain" description="Type II methyltransferase M.Eco57I C-terminal" evidence="8">
    <location>
        <begin position="251"/>
        <end position="466"/>
    </location>
</feature>
<reference evidence="9 10" key="1">
    <citation type="submission" date="2024-01" db="EMBL/GenBank/DDBJ databases">
        <title>Draft genome sequences of three bacterial strains isolated from Acacia saligna represent a potential new species within the genus Rhizobium.</title>
        <authorList>
            <person name="Tambong J.T."/>
            <person name="Mnasri B."/>
        </authorList>
    </citation>
    <scope>NUCLEOTIDE SEQUENCE [LARGE SCALE GENOMIC DNA]</scope>
    <source>
        <strain evidence="9 10">1AS12I</strain>
    </source>
</reference>
<dbReference type="RefSeq" id="WP_335912000.1">
    <property type="nucleotide sequence ID" value="NZ_JBAMYB010000004.1"/>
</dbReference>
<sequence>MLKADVDNRRAHGVVYTPQTVADAIVAVSHARSTRIATALEPSCGDGAFLHALRERCGPGTHLTAVDIDAKALHAASAVDASTELVLQDFLVFAESPERQNKYDLIIGNPPYVRRHNFSDPLKQSVASLSIKTGYPLGQLKNSWAAFVVAAHGLLTEEGTLSFVVPYELITVAYGKFLRDWLASRFRRIDIFIPDEKAFKKIDQDAVVLLATNAPGNVSGVNLCRVSSLEELSYNDHAEPAQANGSIEDKSFLLNAETRELLHRLRVDAKCIGDACTSVAGTVTAANDYFILSHKDVDSYELWPWARPILKKGALVSSMPIFETEHYRALTATEPTYLIDFCKAGSPPLDDRATKYIERGEQLGLNERYKSRYRTPWYRIPVVAPTEGLFFKRSHRLPKLCINRAGVLATDTAYQVSPKNDHTMEGICFSFYNSLTAVFCEIDGRFYGGGVLELTPKEFRGLPLWYRQPNPADFREFELAFGTPGEVISLGDRRLSFELKLTSADNEKISNALSTLQDHRLRHGRAPAINKQ</sequence>
<proteinExistence type="inferred from homology"/>
<evidence type="ECO:0000313" key="9">
    <source>
        <dbReference type="EMBL" id="MEI1248246.1"/>
    </source>
</evidence>
<dbReference type="PRINTS" id="PR00507">
    <property type="entry name" value="N12N6MTFRASE"/>
</dbReference>
<keyword evidence="5" id="KW-0949">S-adenosyl-L-methionine</keyword>
<dbReference type="CDD" id="cd02440">
    <property type="entry name" value="AdoMet_MTases"/>
    <property type="match status" value="1"/>
</dbReference>
<evidence type="ECO:0000259" key="7">
    <source>
        <dbReference type="Pfam" id="PF07669"/>
    </source>
</evidence>
<comment type="similarity">
    <text evidence="1">Belongs to the N(4)/N(6)-methyltransferase family.</text>
</comment>
<protein>
    <recommendedName>
        <fullName evidence="2">site-specific DNA-methyltransferase (adenine-specific)</fullName>
        <ecNumber evidence="2">2.1.1.72</ecNumber>
    </recommendedName>
</protein>
<dbReference type="PANTHER" id="PTHR33841:SF5">
    <property type="entry name" value="DNA METHYLASE (MODIFICATION METHYLASE) (METHYLTRANSFERASE)-RELATED"/>
    <property type="match status" value="1"/>
</dbReference>
<evidence type="ECO:0000313" key="10">
    <source>
        <dbReference type="Proteomes" id="UP001531129"/>
    </source>
</evidence>
<evidence type="ECO:0000256" key="1">
    <source>
        <dbReference type="ARBA" id="ARBA00006594"/>
    </source>
</evidence>
<evidence type="ECO:0000256" key="3">
    <source>
        <dbReference type="ARBA" id="ARBA00022603"/>
    </source>
</evidence>
<dbReference type="Proteomes" id="UP001531129">
    <property type="component" value="Unassembled WGS sequence"/>
</dbReference>
<organism evidence="9 10">
    <name type="scientific">Rhizobium aouanii</name>
    <dbReference type="NCBI Taxonomy" id="3118145"/>
    <lineage>
        <taxon>Bacteria</taxon>
        <taxon>Pseudomonadati</taxon>
        <taxon>Pseudomonadota</taxon>
        <taxon>Alphaproteobacteria</taxon>
        <taxon>Hyphomicrobiales</taxon>
        <taxon>Rhizobiaceae</taxon>
        <taxon>Rhizobium/Agrobacterium group</taxon>
        <taxon>Rhizobium</taxon>
    </lineage>
</organism>
<dbReference type="PROSITE" id="PS00092">
    <property type="entry name" value="N6_MTASE"/>
    <property type="match status" value="1"/>
</dbReference>
<evidence type="ECO:0000256" key="4">
    <source>
        <dbReference type="ARBA" id="ARBA00022679"/>
    </source>
</evidence>
<keyword evidence="4" id="KW-0808">Transferase</keyword>
<dbReference type="PANTHER" id="PTHR33841">
    <property type="entry name" value="DNA METHYLTRANSFERASE YEEA-RELATED"/>
    <property type="match status" value="1"/>
</dbReference>
<name>A0ABU8CH83_9HYPH</name>
<feature type="domain" description="Type II methyltransferase M.TaqI-like" evidence="7">
    <location>
        <begin position="93"/>
        <end position="189"/>
    </location>
</feature>
<dbReference type="InterPro" id="IPR011639">
    <property type="entry name" value="MethylTrfase_TaqI-like_dom"/>
</dbReference>
<dbReference type="Gene3D" id="3.40.50.150">
    <property type="entry name" value="Vaccinia Virus protein VP39"/>
    <property type="match status" value="1"/>
</dbReference>
<dbReference type="InterPro" id="IPR050953">
    <property type="entry name" value="N4_N6_ade-DNA_methylase"/>
</dbReference>
<evidence type="ECO:0000259" key="8">
    <source>
        <dbReference type="Pfam" id="PF22837"/>
    </source>
</evidence>
<evidence type="ECO:0000256" key="6">
    <source>
        <dbReference type="ARBA" id="ARBA00047942"/>
    </source>
</evidence>
<dbReference type="Pfam" id="PF07669">
    <property type="entry name" value="Eco57I"/>
    <property type="match status" value="1"/>
</dbReference>
<keyword evidence="10" id="KW-1185">Reference proteome</keyword>
<dbReference type="EMBL" id="JBAMYC010000004">
    <property type="protein sequence ID" value="MEI1248246.1"/>
    <property type="molecule type" value="Genomic_DNA"/>
</dbReference>
<dbReference type="EC" id="2.1.1.72" evidence="2"/>
<keyword evidence="3" id="KW-0489">Methyltransferase</keyword>
<dbReference type="Pfam" id="PF22837">
    <property type="entry name" value="M_Eco57I_C"/>
    <property type="match status" value="1"/>
</dbReference>
<dbReference type="SUPFAM" id="SSF53335">
    <property type="entry name" value="S-adenosyl-L-methionine-dependent methyltransferases"/>
    <property type="match status" value="1"/>
</dbReference>
<dbReference type="InterPro" id="IPR002052">
    <property type="entry name" value="DNA_methylase_N6_adenine_CS"/>
</dbReference>
<dbReference type="InterPro" id="IPR029063">
    <property type="entry name" value="SAM-dependent_MTases_sf"/>
</dbReference>
<accession>A0ABU8CH83</accession>
<comment type="catalytic activity">
    <reaction evidence="6">
        <text>a 2'-deoxyadenosine in DNA + S-adenosyl-L-methionine = an N(6)-methyl-2'-deoxyadenosine in DNA + S-adenosyl-L-homocysteine + H(+)</text>
        <dbReference type="Rhea" id="RHEA:15197"/>
        <dbReference type="Rhea" id="RHEA-COMP:12418"/>
        <dbReference type="Rhea" id="RHEA-COMP:12419"/>
        <dbReference type="ChEBI" id="CHEBI:15378"/>
        <dbReference type="ChEBI" id="CHEBI:57856"/>
        <dbReference type="ChEBI" id="CHEBI:59789"/>
        <dbReference type="ChEBI" id="CHEBI:90615"/>
        <dbReference type="ChEBI" id="CHEBI:90616"/>
        <dbReference type="EC" id="2.1.1.72"/>
    </reaction>
</comment>
<evidence type="ECO:0000256" key="5">
    <source>
        <dbReference type="ARBA" id="ARBA00022691"/>
    </source>
</evidence>
<comment type="caution">
    <text evidence="9">The sequence shown here is derived from an EMBL/GenBank/DDBJ whole genome shotgun (WGS) entry which is preliminary data.</text>
</comment>
<dbReference type="InterPro" id="IPR054520">
    <property type="entry name" value="M_Eco57I_C"/>
</dbReference>
<evidence type="ECO:0000256" key="2">
    <source>
        <dbReference type="ARBA" id="ARBA00011900"/>
    </source>
</evidence>